<dbReference type="PANTHER" id="PTHR46517:SF1">
    <property type="entry name" value="FRUCTOSE-2,6-BISPHOSPHATASE TIGAR"/>
    <property type="match status" value="1"/>
</dbReference>
<dbReference type="OrthoDB" id="9782128at2"/>
<protein>
    <submittedName>
        <fullName evidence="3">Putative phosphoglycerate mutase</fullName>
    </submittedName>
</protein>
<dbReference type="InterPro" id="IPR029033">
    <property type="entry name" value="His_PPase_superfam"/>
</dbReference>
<keyword evidence="4" id="KW-1185">Reference proteome</keyword>
<feature type="binding site" evidence="2">
    <location>
        <position position="56"/>
    </location>
    <ligand>
        <name>substrate</name>
    </ligand>
</feature>
<dbReference type="GO" id="GO:0005829">
    <property type="term" value="C:cytosol"/>
    <property type="evidence" value="ECO:0007669"/>
    <property type="project" value="TreeGrafter"/>
</dbReference>
<dbReference type="Gene3D" id="3.40.50.1240">
    <property type="entry name" value="Phosphoglycerate mutase-like"/>
    <property type="match status" value="1"/>
</dbReference>
<dbReference type="InterPro" id="IPR051695">
    <property type="entry name" value="Phosphoglycerate_Mutase"/>
</dbReference>
<comment type="caution">
    <text evidence="3">The sequence shown here is derived from an EMBL/GenBank/DDBJ whole genome shotgun (WGS) entry which is preliminary data.</text>
</comment>
<evidence type="ECO:0000313" key="3">
    <source>
        <dbReference type="EMBL" id="TYP74482.1"/>
    </source>
</evidence>
<dbReference type="Pfam" id="PF00300">
    <property type="entry name" value="His_Phos_1"/>
    <property type="match status" value="1"/>
</dbReference>
<dbReference type="Proteomes" id="UP000323257">
    <property type="component" value="Unassembled WGS sequence"/>
</dbReference>
<dbReference type="GO" id="GO:0043456">
    <property type="term" value="P:regulation of pentose-phosphate shunt"/>
    <property type="evidence" value="ECO:0007669"/>
    <property type="project" value="TreeGrafter"/>
</dbReference>
<evidence type="ECO:0000256" key="2">
    <source>
        <dbReference type="PIRSR" id="PIRSR613078-2"/>
    </source>
</evidence>
<feature type="binding site" evidence="2">
    <location>
        <begin position="6"/>
        <end position="13"/>
    </location>
    <ligand>
        <name>substrate</name>
    </ligand>
</feature>
<dbReference type="PROSITE" id="PS00175">
    <property type="entry name" value="PG_MUTASE"/>
    <property type="match status" value="1"/>
</dbReference>
<dbReference type="AlphaFoldDB" id="A0A5S5C7M3"/>
<organism evidence="3 4">
    <name type="scientific">Paenibacillus methanolicus</name>
    <dbReference type="NCBI Taxonomy" id="582686"/>
    <lineage>
        <taxon>Bacteria</taxon>
        <taxon>Bacillati</taxon>
        <taxon>Bacillota</taxon>
        <taxon>Bacilli</taxon>
        <taxon>Bacillales</taxon>
        <taxon>Paenibacillaceae</taxon>
        <taxon>Paenibacillus</taxon>
    </lineage>
</organism>
<dbReference type="SMART" id="SM00855">
    <property type="entry name" value="PGAM"/>
    <property type="match status" value="1"/>
</dbReference>
<dbReference type="GO" id="GO:0045820">
    <property type="term" value="P:negative regulation of glycolytic process"/>
    <property type="evidence" value="ECO:0007669"/>
    <property type="project" value="TreeGrafter"/>
</dbReference>
<dbReference type="InterPro" id="IPR001345">
    <property type="entry name" value="PG/BPGM_mutase_AS"/>
</dbReference>
<dbReference type="CDD" id="cd07067">
    <property type="entry name" value="HP_PGM_like"/>
    <property type="match status" value="1"/>
</dbReference>
<dbReference type="EMBL" id="VNHS01000005">
    <property type="protein sequence ID" value="TYP74482.1"/>
    <property type="molecule type" value="Genomic_DNA"/>
</dbReference>
<dbReference type="PANTHER" id="PTHR46517">
    <property type="entry name" value="FRUCTOSE-2,6-BISPHOSPHATASE TIGAR"/>
    <property type="match status" value="1"/>
</dbReference>
<evidence type="ECO:0000313" key="4">
    <source>
        <dbReference type="Proteomes" id="UP000323257"/>
    </source>
</evidence>
<accession>A0A5S5C7M3</accession>
<sequence>MIYVVRHGQTELNRAGRLQGRKGYPLNECGIEEAMRVRDRLSDVVIDYVYASPQERAIQTAQLATGKQPIIDERIDVFDLGEADLLKKDEVKMNGGVPDSRFYNGVEQVPDFVNRIFSFMDELKVRYGDSEINILISGHRCTTGCIGAYFEGIPEDGNILRFSSNNGEYKVYSHK</sequence>
<dbReference type="SUPFAM" id="SSF53254">
    <property type="entry name" value="Phosphoglycerate mutase-like"/>
    <property type="match status" value="1"/>
</dbReference>
<gene>
    <name evidence="3" type="ORF">BCM02_10526</name>
</gene>
<dbReference type="InterPro" id="IPR013078">
    <property type="entry name" value="His_Pase_superF_clade-1"/>
</dbReference>
<reference evidence="3 4" key="1">
    <citation type="submission" date="2019-07" db="EMBL/GenBank/DDBJ databases">
        <title>Genomic Encyclopedia of Type Strains, Phase III (KMG-III): the genomes of soil and plant-associated and newly described type strains.</title>
        <authorList>
            <person name="Whitman W."/>
        </authorList>
    </citation>
    <scope>NUCLEOTIDE SEQUENCE [LARGE SCALE GENOMIC DNA]</scope>
    <source>
        <strain evidence="3 4">BL24</strain>
    </source>
</reference>
<dbReference type="RefSeq" id="WP_148929744.1">
    <property type="nucleotide sequence ID" value="NZ_VNHS01000005.1"/>
</dbReference>
<keyword evidence="1" id="KW-0378">Hydrolase</keyword>
<dbReference type="GO" id="GO:0004331">
    <property type="term" value="F:fructose-2,6-bisphosphate 2-phosphatase activity"/>
    <property type="evidence" value="ECO:0007669"/>
    <property type="project" value="TreeGrafter"/>
</dbReference>
<proteinExistence type="predicted"/>
<name>A0A5S5C7M3_9BACL</name>
<dbReference type="PIRSF" id="PIRSF000709">
    <property type="entry name" value="6PFK_2-Ptase"/>
    <property type="match status" value="1"/>
</dbReference>
<evidence type="ECO:0000256" key="1">
    <source>
        <dbReference type="ARBA" id="ARBA00022801"/>
    </source>
</evidence>